<organism evidence="1">
    <name type="scientific">Streptomyces sp. NBC_00049</name>
    <dbReference type="NCBI Taxonomy" id="2903617"/>
    <lineage>
        <taxon>Bacteria</taxon>
        <taxon>Bacillati</taxon>
        <taxon>Actinomycetota</taxon>
        <taxon>Actinomycetes</taxon>
        <taxon>Kitasatosporales</taxon>
        <taxon>Streptomycetaceae</taxon>
        <taxon>Streptomyces</taxon>
    </lineage>
</organism>
<gene>
    <name evidence="1" type="ORF">OG327_14245</name>
</gene>
<dbReference type="AlphaFoldDB" id="A0AAU2JQ59"/>
<protein>
    <submittedName>
        <fullName evidence="1">Uncharacterized protein</fullName>
    </submittedName>
</protein>
<accession>A0AAU2JQ59</accession>
<proteinExistence type="predicted"/>
<dbReference type="EMBL" id="CP108264">
    <property type="protein sequence ID" value="WTU74388.1"/>
    <property type="molecule type" value="Genomic_DNA"/>
</dbReference>
<reference evidence="1" key="1">
    <citation type="submission" date="2022-10" db="EMBL/GenBank/DDBJ databases">
        <title>The complete genomes of actinobacterial strains from the NBC collection.</title>
        <authorList>
            <person name="Joergensen T.S."/>
            <person name="Alvarez Arevalo M."/>
            <person name="Sterndorff E.B."/>
            <person name="Faurdal D."/>
            <person name="Vuksanovic O."/>
            <person name="Mourched A.-S."/>
            <person name="Charusanti P."/>
            <person name="Shaw S."/>
            <person name="Blin K."/>
            <person name="Weber T."/>
        </authorList>
    </citation>
    <scope>NUCLEOTIDE SEQUENCE</scope>
    <source>
        <strain evidence="1">NBC_00049</strain>
    </source>
</reference>
<sequence length="164" mass="16757">MSPIAVGGPALFLGDGTPCVALVRPELDVNDPGLRSAAEQAGVTPEEFAGPSDVWQVMADRADGEGRSFELPELSDGEVVVFTEELLAALSGIGGEAELELADGVLTVTVRGAGEDRVSLAARVVPPPAEDAPARESGPLDLELGTLPVAELRAEVAGFRGSLA</sequence>
<evidence type="ECO:0000313" key="1">
    <source>
        <dbReference type="EMBL" id="WTU74388.1"/>
    </source>
</evidence>
<name>A0AAU2JQ59_9ACTN</name>